<evidence type="ECO:0000313" key="4">
    <source>
        <dbReference type="Proteomes" id="UP001152797"/>
    </source>
</evidence>
<keyword evidence="1" id="KW-0732">Signal</keyword>
<keyword evidence="4" id="KW-1185">Reference proteome</keyword>
<organism evidence="2">
    <name type="scientific">Cladocopium goreaui</name>
    <dbReference type="NCBI Taxonomy" id="2562237"/>
    <lineage>
        <taxon>Eukaryota</taxon>
        <taxon>Sar</taxon>
        <taxon>Alveolata</taxon>
        <taxon>Dinophyceae</taxon>
        <taxon>Suessiales</taxon>
        <taxon>Symbiodiniaceae</taxon>
        <taxon>Cladocopium</taxon>
    </lineage>
</organism>
<dbReference type="AlphaFoldDB" id="A0A9P1DBA6"/>
<gene>
    <name evidence="2" type="ORF">C1SCF055_LOCUS32732</name>
</gene>
<evidence type="ECO:0000313" key="3">
    <source>
        <dbReference type="EMBL" id="CAL4794473.1"/>
    </source>
</evidence>
<sequence length="155" mass="16948">MFSSFCLLAFLQASFAARIEHLGNASTFLCPAGASASSGRWRDYGWGLTGYHWRFMVCEQCTVKASSSLKPCGSRGSRYDGGYTYGDEGACRSKIGCKCRESRQAGNANSGFTMVQQCQQTSFKIWQKCCDSSASQCCDGTSCELTCPKTSWFSK</sequence>
<proteinExistence type="predicted"/>
<dbReference type="EMBL" id="CAMXCT020003979">
    <property type="protein sequence ID" value="CAL1160536.1"/>
    <property type="molecule type" value="Genomic_DNA"/>
</dbReference>
<reference evidence="2" key="1">
    <citation type="submission" date="2022-10" db="EMBL/GenBank/DDBJ databases">
        <authorList>
            <person name="Chen Y."/>
            <person name="Dougan E. K."/>
            <person name="Chan C."/>
            <person name="Rhodes N."/>
            <person name="Thang M."/>
        </authorList>
    </citation>
    <scope>NUCLEOTIDE SEQUENCE</scope>
</reference>
<name>A0A9P1DBA6_9DINO</name>
<feature type="chain" id="PRO_5043271351" evidence="1">
    <location>
        <begin position="17"/>
        <end position="155"/>
    </location>
</feature>
<evidence type="ECO:0000256" key="1">
    <source>
        <dbReference type="SAM" id="SignalP"/>
    </source>
</evidence>
<protein>
    <submittedName>
        <fullName evidence="3">Crt-like 1</fullName>
    </submittedName>
</protein>
<reference evidence="3 4" key="2">
    <citation type="submission" date="2024-05" db="EMBL/GenBank/DDBJ databases">
        <authorList>
            <person name="Chen Y."/>
            <person name="Shah S."/>
            <person name="Dougan E. K."/>
            <person name="Thang M."/>
            <person name="Chan C."/>
        </authorList>
    </citation>
    <scope>NUCLEOTIDE SEQUENCE [LARGE SCALE GENOMIC DNA]</scope>
</reference>
<dbReference type="EMBL" id="CAMXCT030003979">
    <property type="protein sequence ID" value="CAL4794473.1"/>
    <property type="molecule type" value="Genomic_DNA"/>
</dbReference>
<accession>A0A9P1DBA6</accession>
<dbReference type="Proteomes" id="UP001152797">
    <property type="component" value="Unassembled WGS sequence"/>
</dbReference>
<feature type="signal peptide" evidence="1">
    <location>
        <begin position="1"/>
        <end position="16"/>
    </location>
</feature>
<evidence type="ECO:0000313" key="2">
    <source>
        <dbReference type="EMBL" id="CAI4007161.1"/>
    </source>
</evidence>
<comment type="caution">
    <text evidence="2">The sequence shown here is derived from an EMBL/GenBank/DDBJ whole genome shotgun (WGS) entry which is preliminary data.</text>
</comment>
<dbReference type="EMBL" id="CAMXCT010003979">
    <property type="protein sequence ID" value="CAI4007161.1"/>
    <property type="molecule type" value="Genomic_DNA"/>
</dbReference>